<accession>A0A645H7S6</accession>
<name>A0A645H7S6_9ZZZZ</name>
<gene>
    <name evidence="1" type="ORF">SDC9_182050</name>
</gene>
<reference evidence="1" key="1">
    <citation type="submission" date="2019-08" db="EMBL/GenBank/DDBJ databases">
        <authorList>
            <person name="Kucharzyk K."/>
            <person name="Murdoch R.W."/>
            <person name="Higgins S."/>
            <person name="Loffler F."/>
        </authorList>
    </citation>
    <scope>NUCLEOTIDE SEQUENCE</scope>
</reference>
<sequence>MKSHHGVIDKIRSVGIGTQDLDRSVVYQGTLDIEIVPAVYRYGDSLWYGEFTRNNQGFPQGVNRYGLHIFIRQSRLKRLIRRNGNGFGLLFVYQLDCTYMTIACEHAFRQ</sequence>
<organism evidence="1">
    <name type="scientific">bioreactor metagenome</name>
    <dbReference type="NCBI Taxonomy" id="1076179"/>
    <lineage>
        <taxon>unclassified sequences</taxon>
        <taxon>metagenomes</taxon>
        <taxon>ecological metagenomes</taxon>
    </lineage>
</organism>
<comment type="caution">
    <text evidence="1">The sequence shown here is derived from an EMBL/GenBank/DDBJ whole genome shotgun (WGS) entry which is preliminary data.</text>
</comment>
<dbReference type="EMBL" id="VSSQ01087661">
    <property type="protein sequence ID" value="MPN34556.1"/>
    <property type="molecule type" value="Genomic_DNA"/>
</dbReference>
<dbReference type="AlphaFoldDB" id="A0A645H7S6"/>
<evidence type="ECO:0000313" key="1">
    <source>
        <dbReference type="EMBL" id="MPN34556.1"/>
    </source>
</evidence>
<protein>
    <submittedName>
        <fullName evidence="1">Uncharacterized protein</fullName>
    </submittedName>
</protein>
<proteinExistence type="predicted"/>